<gene>
    <name evidence="1" type="ORF">COCON_G00121970</name>
</gene>
<proteinExistence type="predicted"/>
<comment type="caution">
    <text evidence="1">The sequence shown here is derived from an EMBL/GenBank/DDBJ whole genome shotgun (WGS) entry which is preliminary data.</text>
</comment>
<sequence>MPSPTVNGRVGAERRDAFRNTLHQNYFIFSHFDPVGTKACRTEAVLSYLRLREASGRPVLSDWRGIVGRLSED</sequence>
<reference evidence="1" key="1">
    <citation type="journal article" date="2023" name="Science">
        <title>Genome structures resolve the early diversification of teleost fishes.</title>
        <authorList>
            <person name="Parey E."/>
            <person name="Louis A."/>
            <person name="Montfort J."/>
            <person name="Bouchez O."/>
            <person name="Roques C."/>
            <person name="Iampietro C."/>
            <person name="Lluch J."/>
            <person name="Castinel A."/>
            <person name="Donnadieu C."/>
            <person name="Desvignes T."/>
            <person name="Floi Bucao C."/>
            <person name="Jouanno E."/>
            <person name="Wen M."/>
            <person name="Mejri S."/>
            <person name="Dirks R."/>
            <person name="Jansen H."/>
            <person name="Henkel C."/>
            <person name="Chen W.J."/>
            <person name="Zahm M."/>
            <person name="Cabau C."/>
            <person name="Klopp C."/>
            <person name="Thompson A.W."/>
            <person name="Robinson-Rechavi M."/>
            <person name="Braasch I."/>
            <person name="Lecointre G."/>
            <person name="Bobe J."/>
            <person name="Postlethwait J.H."/>
            <person name="Berthelot C."/>
            <person name="Roest Crollius H."/>
            <person name="Guiguen Y."/>
        </authorList>
    </citation>
    <scope>NUCLEOTIDE SEQUENCE</scope>
    <source>
        <strain evidence="1">Concon-B</strain>
    </source>
</reference>
<dbReference type="Proteomes" id="UP001152803">
    <property type="component" value="Unassembled WGS sequence"/>
</dbReference>
<protein>
    <submittedName>
        <fullName evidence="1">Uncharacterized protein</fullName>
    </submittedName>
</protein>
<evidence type="ECO:0000313" key="1">
    <source>
        <dbReference type="EMBL" id="KAJ8269590.1"/>
    </source>
</evidence>
<keyword evidence="2" id="KW-1185">Reference proteome</keyword>
<organism evidence="1 2">
    <name type="scientific">Conger conger</name>
    <name type="common">Conger eel</name>
    <name type="synonym">Muraena conger</name>
    <dbReference type="NCBI Taxonomy" id="82655"/>
    <lineage>
        <taxon>Eukaryota</taxon>
        <taxon>Metazoa</taxon>
        <taxon>Chordata</taxon>
        <taxon>Craniata</taxon>
        <taxon>Vertebrata</taxon>
        <taxon>Euteleostomi</taxon>
        <taxon>Actinopterygii</taxon>
        <taxon>Neopterygii</taxon>
        <taxon>Teleostei</taxon>
        <taxon>Anguilliformes</taxon>
        <taxon>Congridae</taxon>
        <taxon>Conger</taxon>
    </lineage>
</organism>
<name>A0A9Q1HY78_CONCO</name>
<dbReference type="EMBL" id="JAFJMO010000008">
    <property type="protein sequence ID" value="KAJ8269590.1"/>
    <property type="molecule type" value="Genomic_DNA"/>
</dbReference>
<accession>A0A9Q1HY78</accession>
<dbReference type="AlphaFoldDB" id="A0A9Q1HY78"/>
<evidence type="ECO:0000313" key="2">
    <source>
        <dbReference type="Proteomes" id="UP001152803"/>
    </source>
</evidence>